<evidence type="ECO:0000256" key="7">
    <source>
        <dbReference type="ARBA" id="ARBA00022840"/>
    </source>
</evidence>
<comment type="function">
    <text evidence="9">Catalyzes the phosphorylation of the position 2 hydroxy group of 4-diphosphocytidyl-2C-methyl-D-erythritol.</text>
</comment>
<dbReference type="Pfam" id="PF00288">
    <property type="entry name" value="GHMP_kinases_N"/>
    <property type="match status" value="1"/>
</dbReference>
<keyword evidence="4 9" id="KW-0808">Transferase</keyword>
<dbReference type="PANTHER" id="PTHR43527:SF2">
    <property type="entry name" value="4-DIPHOSPHOCYTIDYL-2-C-METHYL-D-ERYTHRITOL KINASE, CHLOROPLASTIC"/>
    <property type="match status" value="1"/>
</dbReference>
<dbReference type="InterPro" id="IPR004424">
    <property type="entry name" value="IspE"/>
</dbReference>
<evidence type="ECO:0000256" key="3">
    <source>
        <dbReference type="ARBA" id="ARBA00017473"/>
    </source>
</evidence>
<dbReference type="NCBIfam" id="TIGR00154">
    <property type="entry name" value="ispE"/>
    <property type="match status" value="1"/>
</dbReference>
<comment type="similarity">
    <text evidence="1 9">Belongs to the GHMP kinase family. IspE subfamily.</text>
</comment>
<keyword evidence="13" id="KW-1185">Reference proteome</keyword>
<dbReference type="Gene3D" id="3.30.70.890">
    <property type="entry name" value="GHMP kinase, C-terminal domain"/>
    <property type="match status" value="1"/>
</dbReference>
<comment type="pathway">
    <text evidence="9">Isoprenoid biosynthesis; isopentenyl diphosphate biosynthesis via DXP pathway; isopentenyl diphosphate from 1-deoxy-D-xylulose 5-phosphate: step 3/6.</text>
</comment>
<dbReference type="PANTHER" id="PTHR43527">
    <property type="entry name" value="4-DIPHOSPHOCYTIDYL-2-C-METHYL-D-ERYTHRITOL KINASE, CHLOROPLASTIC"/>
    <property type="match status" value="1"/>
</dbReference>
<dbReference type="PIRSF" id="PIRSF010376">
    <property type="entry name" value="IspE"/>
    <property type="match status" value="1"/>
</dbReference>
<feature type="domain" description="GHMP kinase N-terminal" evidence="10">
    <location>
        <begin position="68"/>
        <end position="145"/>
    </location>
</feature>
<name>A0ABS7MJ83_9ACTN</name>
<evidence type="ECO:0000256" key="9">
    <source>
        <dbReference type="HAMAP-Rule" id="MF_00061"/>
    </source>
</evidence>
<evidence type="ECO:0000256" key="6">
    <source>
        <dbReference type="ARBA" id="ARBA00022777"/>
    </source>
</evidence>
<keyword evidence="6 9" id="KW-0418">Kinase</keyword>
<dbReference type="InterPro" id="IPR020568">
    <property type="entry name" value="Ribosomal_Su5_D2-typ_SF"/>
</dbReference>
<dbReference type="SUPFAM" id="SSF55060">
    <property type="entry name" value="GHMP Kinase, C-terminal domain"/>
    <property type="match status" value="1"/>
</dbReference>
<evidence type="ECO:0000313" key="13">
    <source>
        <dbReference type="Proteomes" id="UP000700908"/>
    </source>
</evidence>
<keyword evidence="5 9" id="KW-0547">Nucleotide-binding</keyword>
<dbReference type="EC" id="2.7.1.148" evidence="2 9"/>
<gene>
    <name evidence="9 12" type="primary">ispE</name>
    <name evidence="12" type="ORF">K6V98_03550</name>
</gene>
<feature type="domain" description="GHMP kinase C-terminal" evidence="11">
    <location>
        <begin position="202"/>
        <end position="277"/>
    </location>
</feature>
<evidence type="ECO:0000256" key="5">
    <source>
        <dbReference type="ARBA" id="ARBA00022741"/>
    </source>
</evidence>
<dbReference type="Pfam" id="PF08544">
    <property type="entry name" value="GHMP_kinases_C"/>
    <property type="match status" value="1"/>
</dbReference>
<evidence type="ECO:0000256" key="8">
    <source>
        <dbReference type="ARBA" id="ARBA00032554"/>
    </source>
</evidence>
<evidence type="ECO:0000256" key="1">
    <source>
        <dbReference type="ARBA" id="ARBA00009684"/>
    </source>
</evidence>
<dbReference type="InterPro" id="IPR014721">
    <property type="entry name" value="Ribsml_uS5_D2-typ_fold_subgr"/>
</dbReference>
<organism evidence="12 13">
    <name type="scientific">Collinsella ureilytica</name>
    <dbReference type="NCBI Taxonomy" id="2869515"/>
    <lineage>
        <taxon>Bacteria</taxon>
        <taxon>Bacillati</taxon>
        <taxon>Actinomycetota</taxon>
        <taxon>Coriobacteriia</taxon>
        <taxon>Coriobacteriales</taxon>
        <taxon>Coriobacteriaceae</taxon>
        <taxon>Collinsella</taxon>
    </lineage>
</organism>
<comment type="catalytic activity">
    <reaction evidence="9">
        <text>4-CDP-2-C-methyl-D-erythritol + ATP = 4-CDP-2-C-methyl-D-erythritol 2-phosphate + ADP + H(+)</text>
        <dbReference type="Rhea" id="RHEA:18437"/>
        <dbReference type="ChEBI" id="CHEBI:15378"/>
        <dbReference type="ChEBI" id="CHEBI:30616"/>
        <dbReference type="ChEBI" id="CHEBI:57823"/>
        <dbReference type="ChEBI" id="CHEBI:57919"/>
        <dbReference type="ChEBI" id="CHEBI:456216"/>
        <dbReference type="EC" id="2.7.1.148"/>
    </reaction>
</comment>
<sequence>MARPFLLISAPAKINLYLGVHPGKEEDGYHRVDTVMTTIDLTDTVEIAPADELFVRVTPAQDFPMEQNTAYRAARAMGDAFGRQANFTILIDKHIPVRAGLGGPSTDAAAVILGIAHLWDLDPLDPRIEQVAQGIGADVPFFLHGSIAWLAQRGDTLQELFAPLTATPVALVRPPGEAGVTSQEAYAAFDKNPTAPADLGQMLQALRAHDEASIMQAVANNLAPAAAEVLPSIAQVLSWMRAQPGVRAADVCGSGSTVFAICKTQRDAEAMVSAAQNEHGWWAKVAKMEKTGPVILHG</sequence>
<evidence type="ECO:0000256" key="4">
    <source>
        <dbReference type="ARBA" id="ARBA00022679"/>
    </source>
</evidence>
<dbReference type="SUPFAM" id="SSF54211">
    <property type="entry name" value="Ribosomal protein S5 domain 2-like"/>
    <property type="match status" value="1"/>
</dbReference>
<evidence type="ECO:0000259" key="10">
    <source>
        <dbReference type="Pfam" id="PF00288"/>
    </source>
</evidence>
<proteinExistence type="inferred from homology"/>
<keyword evidence="7 9" id="KW-0067">ATP-binding</keyword>
<evidence type="ECO:0000256" key="2">
    <source>
        <dbReference type="ARBA" id="ARBA00012052"/>
    </source>
</evidence>
<feature type="active site" evidence="9">
    <location>
        <position position="138"/>
    </location>
</feature>
<dbReference type="InterPro" id="IPR013750">
    <property type="entry name" value="GHMP_kinase_C_dom"/>
</dbReference>
<dbReference type="HAMAP" id="MF_00061">
    <property type="entry name" value="IspE"/>
    <property type="match status" value="1"/>
</dbReference>
<keyword evidence="9" id="KW-0414">Isoprene biosynthesis</keyword>
<evidence type="ECO:0000259" key="11">
    <source>
        <dbReference type="Pfam" id="PF08544"/>
    </source>
</evidence>
<dbReference type="RefSeq" id="WP_222199150.1">
    <property type="nucleotide sequence ID" value="NZ_JAIMFO010000005.1"/>
</dbReference>
<protein>
    <recommendedName>
        <fullName evidence="3 9">4-diphosphocytidyl-2-C-methyl-D-erythritol kinase</fullName>
        <shortName evidence="9">CMK</shortName>
        <ecNumber evidence="2 9">2.7.1.148</ecNumber>
    </recommendedName>
    <alternativeName>
        <fullName evidence="8 9">4-(cytidine-5'-diphospho)-2-C-methyl-D-erythritol kinase</fullName>
    </alternativeName>
</protein>
<evidence type="ECO:0000313" key="12">
    <source>
        <dbReference type="EMBL" id="MBY4797433.1"/>
    </source>
</evidence>
<dbReference type="GO" id="GO:0050515">
    <property type="term" value="F:4-(cytidine 5'-diphospho)-2-C-methyl-D-erythritol kinase activity"/>
    <property type="evidence" value="ECO:0007669"/>
    <property type="project" value="UniProtKB-EC"/>
</dbReference>
<dbReference type="Gene3D" id="3.30.230.10">
    <property type="match status" value="1"/>
</dbReference>
<dbReference type="InterPro" id="IPR006204">
    <property type="entry name" value="GHMP_kinase_N_dom"/>
</dbReference>
<feature type="active site" evidence="9">
    <location>
        <position position="13"/>
    </location>
</feature>
<accession>A0ABS7MJ83</accession>
<comment type="caution">
    <text evidence="9">Lacks conserved residue(s) required for the propagation of feature annotation.</text>
</comment>
<comment type="caution">
    <text evidence="12">The sequence shown here is derived from an EMBL/GenBank/DDBJ whole genome shotgun (WGS) entry which is preliminary data.</text>
</comment>
<dbReference type="Proteomes" id="UP000700908">
    <property type="component" value="Unassembled WGS sequence"/>
</dbReference>
<dbReference type="EMBL" id="JAIMFO010000005">
    <property type="protein sequence ID" value="MBY4797433.1"/>
    <property type="molecule type" value="Genomic_DNA"/>
</dbReference>
<dbReference type="InterPro" id="IPR036554">
    <property type="entry name" value="GHMP_kinase_C_sf"/>
</dbReference>
<reference evidence="12 13" key="1">
    <citation type="submission" date="2021-08" db="EMBL/GenBank/DDBJ databases">
        <title>Collinsella faecalis sp. nov. isolated from swine faeces.</title>
        <authorList>
            <person name="Oh B.S."/>
            <person name="Lee J.H."/>
        </authorList>
    </citation>
    <scope>NUCLEOTIDE SEQUENCE [LARGE SCALE GENOMIC DNA]</scope>
    <source>
        <strain evidence="12 13">AGMB00827</strain>
    </source>
</reference>